<comment type="caution">
    <text evidence="2">The sequence shown here is derived from an EMBL/GenBank/DDBJ whole genome shotgun (WGS) entry which is preliminary data.</text>
</comment>
<gene>
    <name evidence="2" type="ORF">RFULGI_LOCUS18451</name>
</gene>
<dbReference type="EMBL" id="CAJVPZ010080979">
    <property type="protein sequence ID" value="CAG8808158.1"/>
    <property type="molecule type" value="Genomic_DNA"/>
</dbReference>
<dbReference type="Proteomes" id="UP000789396">
    <property type="component" value="Unassembled WGS sequence"/>
</dbReference>
<feature type="non-terminal residue" evidence="2">
    <location>
        <position position="1"/>
    </location>
</feature>
<evidence type="ECO:0000313" key="3">
    <source>
        <dbReference type="Proteomes" id="UP000789396"/>
    </source>
</evidence>
<evidence type="ECO:0000313" key="2">
    <source>
        <dbReference type="EMBL" id="CAG8808158.1"/>
    </source>
</evidence>
<feature type="signal peptide" evidence="1">
    <location>
        <begin position="1"/>
        <end position="23"/>
    </location>
</feature>
<accession>A0A9N9K2D8</accession>
<name>A0A9N9K2D8_9GLOM</name>
<feature type="chain" id="PRO_5040354310" evidence="1">
    <location>
        <begin position="24"/>
        <end position="77"/>
    </location>
</feature>
<feature type="non-terminal residue" evidence="2">
    <location>
        <position position="77"/>
    </location>
</feature>
<keyword evidence="3" id="KW-1185">Reference proteome</keyword>
<reference evidence="2" key="1">
    <citation type="submission" date="2021-06" db="EMBL/GenBank/DDBJ databases">
        <authorList>
            <person name="Kallberg Y."/>
            <person name="Tangrot J."/>
            <person name="Rosling A."/>
        </authorList>
    </citation>
    <scope>NUCLEOTIDE SEQUENCE</scope>
    <source>
        <strain evidence="2">IN212</strain>
    </source>
</reference>
<organism evidence="2 3">
    <name type="scientific">Racocetra fulgida</name>
    <dbReference type="NCBI Taxonomy" id="60492"/>
    <lineage>
        <taxon>Eukaryota</taxon>
        <taxon>Fungi</taxon>
        <taxon>Fungi incertae sedis</taxon>
        <taxon>Mucoromycota</taxon>
        <taxon>Glomeromycotina</taxon>
        <taxon>Glomeromycetes</taxon>
        <taxon>Diversisporales</taxon>
        <taxon>Gigasporaceae</taxon>
        <taxon>Racocetra</taxon>
    </lineage>
</organism>
<evidence type="ECO:0000256" key="1">
    <source>
        <dbReference type="SAM" id="SignalP"/>
    </source>
</evidence>
<protein>
    <submittedName>
        <fullName evidence="2">18243_t:CDS:1</fullName>
    </submittedName>
</protein>
<keyword evidence="1" id="KW-0732">Signal</keyword>
<proteinExistence type="predicted"/>
<dbReference type="AlphaFoldDB" id="A0A9N9K2D8"/>
<sequence>TMYLINFSLLVILILFVVPFSDAYNEILKRKSSGYCPSALLSATSEVDIKGQMSFYQSPSGEVWLQGDYQWGFQDPK</sequence>